<dbReference type="InterPro" id="IPR009772">
    <property type="entry name" value="CDC123"/>
</dbReference>
<evidence type="ECO:0000256" key="1">
    <source>
        <dbReference type="ARBA" id="ARBA00011047"/>
    </source>
</evidence>
<evidence type="ECO:0000256" key="2">
    <source>
        <dbReference type="SAM" id="MobiDB-lite"/>
    </source>
</evidence>
<comment type="similarity">
    <text evidence="1">Belongs to the CDC123 family.</text>
</comment>
<name>A0A9P0QM55_9ASCO</name>
<gene>
    <name evidence="3" type="ORF">CLIB1423_04S05820</name>
</gene>
<dbReference type="Pfam" id="PF07065">
    <property type="entry name" value="D123"/>
    <property type="match status" value="1"/>
</dbReference>
<feature type="region of interest" description="Disordered" evidence="2">
    <location>
        <begin position="73"/>
        <end position="109"/>
    </location>
</feature>
<organism evidence="3 4">
    <name type="scientific">[Candida] railenensis</name>
    <dbReference type="NCBI Taxonomy" id="45579"/>
    <lineage>
        <taxon>Eukaryota</taxon>
        <taxon>Fungi</taxon>
        <taxon>Dikarya</taxon>
        <taxon>Ascomycota</taxon>
        <taxon>Saccharomycotina</taxon>
        <taxon>Pichiomycetes</taxon>
        <taxon>Debaryomycetaceae</taxon>
        <taxon>Kurtzmaniella</taxon>
    </lineage>
</organism>
<dbReference type="PIRSF" id="PIRSF007807">
    <property type="entry name" value="Cdc123"/>
    <property type="match status" value="1"/>
</dbReference>
<dbReference type="PANTHER" id="PTHR15323:SF6">
    <property type="entry name" value="CELL DIVISION CYCLE PROTEIN 123 HOMOLOG"/>
    <property type="match status" value="1"/>
</dbReference>
<dbReference type="GO" id="GO:0051301">
    <property type="term" value="P:cell division"/>
    <property type="evidence" value="ECO:0007669"/>
    <property type="project" value="UniProtKB-KW"/>
</dbReference>
<evidence type="ECO:0000313" key="3">
    <source>
        <dbReference type="EMBL" id="CAH2351781.1"/>
    </source>
</evidence>
<proteinExistence type="inferred from homology"/>
<dbReference type="OrthoDB" id="360540at2759"/>
<dbReference type="EMBL" id="CAKXYY010000004">
    <property type="protein sequence ID" value="CAH2351781.1"/>
    <property type="molecule type" value="Genomic_DNA"/>
</dbReference>
<keyword evidence="4" id="KW-1185">Reference proteome</keyword>
<evidence type="ECO:0000313" key="4">
    <source>
        <dbReference type="Proteomes" id="UP000837801"/>
    </source>
</evidence>
<dbReference type="PANTHER" id="PTHR15323">
    <property type="entry name" value="D123 PROTEIN"/>
    <property type="match status" value="1"/>
</dbReference>
<sequence length="382" mass="43785">MTTHVFNKVSVTPSQVVNCSYSNWSRLFPKFVTKSKVFSPLPKAFLEYLESDSIILHDDGDLKVVINSDNDYSEWESEDSEDEVEKDNQKGEYNKGLSKDQPTVNKSKVQHKNPIAGFEKLHNDINLAIKELGGSITPKLNWSSPKDAKWILPNSTTRCFNANDVYLLLNSSDHIVHDLDHAFDDCYNDGSHVDQPSKERKINMELVLREWVDINPALEFRVFVKRNQIIGISQRDLNYYDYLDSLKTELGSKITSFCKDHVIGIFPDADFIIDLYVPRPFTKVWIVDINTFSRSTDSLLFTWHELTEVQEKIEAIATEEEVDFRLVTEHNVGRFAAKEHSENYVPRDIVDASLDSSAMANLAREWNKLSYSDDSGSDDEVN</sequence>
<reference evidence="3" key="1">
    <citation type="submission" date="2022-03" db="EMBL/GenBank/DDBJ databases">
        <authorList>
            <person name="Legras J.-L."/>
            <person name="Devillers H."/>
            <person name="Grondin C."/>
        </authorList>
    </citation>
    <scope>NUCLEOTIDE SEQUENCE</scope>
    <source>
        <strain evidence="3">CLIB 1423</strain>
    </source>
</reference>
<protein>
    <submittedName>
        <fullName evidence="3">Cell division cycle protein 123</fullName>
    </submittedName>
</protein>
<comment type="caution">
    <text evidence="3">The sequence shown here is derived from an EMBL/GenBank/DDBJ whole genome shotgun (WGS) entry which is preliminary data.</text>
</comment>
<keyword evidence="3" id="KW-0131">Cell cycle</keyword>
<feature type="compositionally biased region" description="Acidic residues" evidence="2">
    <location>
        <begin position="73"/>
        <end position="85"/>
    </location>
</feature>
<keyword evidence="3" id="KW-0132">Cell division</keyword>
<dbReference type="GO" id="GO:0005737">
    <property type="term" value="C:cytoplasm"/>
    <property type="evidence" value="ECO:0007669"/>
    <property type="project" value="TreeGrafter"/>
</dbReference>
<dbReference type="Proteomes" id="UP000837801">
    <property type="component" value="Unassembled WGS sequence"/>
</dbReference>
<dbReference type="AlphaFoldDB" id="A0A9P0QM55"/>
<accession>A0A9P0QM55</accession>